<evidence type="ECO:0000313" key="2">
    <source>
        <dbReference type="EMBL" id="CCU75417.1"/>
    </source>
</evidence>
<comment type="caution">
    <text evidence="2">The sequence shown here is derived from an EMBL/GenBank/DDBJ whole genome shotgun (WGS) entry which is preliminary data.</text>
</comment>
<reference evidence="2 3" key="1">
    <citation type="journal article" date="2010" name="Science">
        <title>Genome expansion and gene loss in powdery mildew fungi reveal tradeoffs in extreme parasitism.</title>
        <authorList>
            <person name="Spanu P.D."/>
            <person name="Abbott J.C."/>
            <person name="Amselem J."/>
            <person name="Burgis T.A."/>
            <person name="Soanes D.M."/>
            <person name="Stueber K."/>
            <person name="Ver Loren van Themaat E."/>
            <person name="Brown J.K.M."/>
            <person name="Butcher S.A."/>
            <person name="Gurr S.J."/>
            <person name="Lebrun M.-H."/>
            <person name="Ridout C.J."/>
            <person name="Schulze-Lefert P."/>
            <person name="Talbot N.J."/>
            <person name="Ahmadinejad N."/>
            <person name="Ametz C."/>
            <person name="Barton G.R."/>
            <person name="Benjdia M."/>
            <person name="Bidzinski P."/>
            <person name="Bindschedler L.V."/>
            <person name="Both M."/>
            <person name="Brewer M.T."/>
            <person name="Cadle-Davidson L."/>
            <person name="Cadle-Davidson M.M."/>
            <person name="Collemare J."/>
            <person name="Cramer R."/>
            <person name="Frenkel O."/>
            <person name="Godfrey D."/>
            <person name="Harriman J."/>
            <person name="Hoede C."/>
            <person name="King B.C."/>
            <person name="Klages S."/>
            <person name="Kleemann J."/>
            <person name="Knoll D."/>
            <person name="Koti P.S."/>
            <person name="Kreplak J."/>
            <person name="Lopez-Ruiz F.J."/>
            <person name="Lu X."/>
            <person name="Maekawa T."/>
            <person name="Mahanil S."/>
            <person name="Micali C."/>
            <person name="Milgroom M.G."/>
            <person name="Montana G."/>
            <person name="Noir S."/>
            <person name="O'Connell R.J."/>
            <person name="Oberhaensli S."/>
            <person name="Parlange F."/>
            <person name="Pedersen C."/>
            <person name="Quesneville H."/>
            <person name="Reinhardt R."/>
            <person name="Rott M."/>
            <person name="Sacristan S."/>
            <person name="Schmidt S.M."/>
            <person name="Schoen M."/>
            <person name="Skamnioti P."/>
            <person name="Sommer H."/>
            <person name="Stephens A."/>
            <person name="Takahara H."/>
            <person name="Thordal-Christensen H."/>
            <person name="Vigouroux M."/>
            <person name="Wessling R."/>
            <person name="Wicker T."/>
            <person name="Panstruga R."/>
        </authorList>
    </citation>
    <scope>NUCLEOTIDE SEQUENCE [LARGE SCALE GENOMIC DNA]</scope>
    <source>
        <strain evidence="2">DH14</strain>
    </source>
</reference>
<organism evidence="2 3">
    <name type="scientific">Blumeria graminis f. sp. hordei (strain DH14)</name>
    <name type="common">Barley powdery mildew</name>
    <name type="synonym">Oidium monilioides f. sp. hordei</name>
    <dbReference type="NCBI Taxonomy" id="546991"/>
    <lineage>
        <taxon>Eukaryota</taxon>
        <taxon>Fungi</taxon>
        <taxon>Dikarya</taxon>
        <taxon>Ascomycota</taxon>
        <taxon>Pezizomycotina</taxon>
        <taxon>Leotiomycetes</taxon>
        <taxon>Erysiphales</taxon>
        <taxon>Erysiphaceae</taxon>
        <taxon>Blumeria</taxon>
        <taxon>Blumeria hordei</taxon>
    </lineage>
</organism>
<sequence length="343" mass="37781">MQGSRVTRRSFAFLDWTCSLIPRAHTANTRQSLISTCRPPISSLSSNRPQSVCANTFYSNHAEITSRLALSRKRSRDDCEGSHHSATTSPYQPIPRYEPHQQTGKKPHQTELESAYAPIRSVPLAGPLSGRQRTRTTTKPTSTLALEKMCSPGSSAPISKIRKIDSASLSEPNGPIFQTSGSPEKREGSIIDNYTRHLGIGWSSLSDTDPETQAATRGWIKFIENHFPLSNVRIRLQSKGLASYLIESNEGYFLFSEDLKQGRLVSVNLEKTWINLQGACPIFEGQTIMEATQSTGTSTQSNLGQREFTIFQSSKTSTSIDPNELGTENSQLVPALEAGMDLS</sequence>
<name>N1JBX1_BLUG1</name>
<keyword evidence="3" id="KW-1185">Reference proteome</keyword>
<dbReference type="OrthoDB" id="5359669at2759"/>
<protein>
    <submittedName>
        <fullName evidence="2">Uncharacterized protein</fullName>
    </submittedName>
</protein>
<evidence type="ECO:0000313" key="3">
    <source>
        <dbReference type="Proteomes" id="UP000015441"/>
    </source>
</evidence>
<feature type="region of interest" description="Disordered" evidence="1">
    <location>
        <begin position="73"/>
        <end position="140"/>
    </location>
</feature>
<dbReference type="Proteomes" id="UP000015441">
    <property type="component" value="Unassembled WGS sequence"/>
</dbReference>
<proteinExistence type="predicted"/>
<accession>N1JBX1</accession>
<gene>
    <name evidence="2" type="ORF">BGHDH14_bghG001310000001001</name>
</gene>
<dbReference type="AlphaFoldDB" id="N1JBX1"/>
<dbReference type="EMBL" id="CAUH01001310">
    <property type="protein sequence ID" value="CCU75417.1"/>
    <property type="molecule type" value="Genomic_DNA"/>
</dbReference>
<dbReference type="HOGENOM" id="CLU_808897_0_0_1"/>
<dbReference type="InParanoid" id="N1JBX1"/>
<evidence type="ECO:0000256" key="1">
    <source>
        <dbReference type="SAM" id="MobiDB-lite"/>
    </source>
</evidence>
<dbReference type="eggNOG" id="ENOG502SUJQ">
    <property type="taxonomic scope" value="Eukaryota"/>
</dbReference>